<evidence type="ECO:0000313" key="3">
    <source>
        <dbReference type="Proteomes" id="UP001515660"/>
    </source>
</evidence>
<dbReference type="Proteomes" id="UP001515660">
    <property type="component" value="Unassembled WGS sequence"/>
</dbReference>
<name>A0ABX0G371_9RHOB</name>
<organism evidence="2 3">
    <name type="scientific">Rhodobacter calidifons</name>
    <dbReference type="NCBI Taxonomy" id="2715277"/>
    <lineage>
        <taxon>Bacteria</taxon>
        <taxon>Pseudomonadati</taxon>
        <taxon>Pseudomonadota</taxon>
        <taxon>Alphaproteobacteria</taxon>
        <taxon>Rhodobacterales</taxon>
        <taxon>Rhodobacter group</taxon>
        <taxon>Rhodobacter</taxon>
    </lineage>
</organism>
<comment type="caution">
    <text evidence="2">The sequence shown here is derived from an EMBL/GenBank/DDBJ whole genome shotgun (WGS) entry which is preliminary data.</text>
</comment>
<dbReference type="InterPro" id="IPR038268">
    <property type="entry name" value="RHH_sf"/>
</dbReference>
<gene>
    <name evidence="2" type="ORF">G8O29_02480</name>
</gene>
<sequence>MCQMFAGQDPARYEYVTRRLRLNGQSTSIRLERAFWGIVDQMAAKDGSSTPAFLSKLHSEVLELHGEATNFTSLLRCACTIHLGELDQLPQAGAAMAAE</sequence>
<accession>A0ABX0G371</accession>
<dbReference type="Gene3D" id="1.10.3990.20">
    <property type="entry name" value="protein bp1543"/>
    <property type="match status" value="1"/>
</dbReference>
<dbReference type="EMBL" id="JAANHS010000001">
    <property type="protein sequence ID" value="NHB75605.1"/>
    <property type="molecule type" value="Genomic_DNA"/>
</dbReference>
<reference evidence="2 3" key="1">
    <citation type="journal article" date="2022" name="Microorganisms">
        <title>Genome Sequence and Characterization of a Xanthorhodopsin-Containing, Aerobic Anoxygenic Phototrophic Rhodobacter Species, Isolated from Mesophilic Conditions at Yellowstone National Park.</title>
        <authorList>
            <person name="Kyndt J.A."/>
            <person name="Robertson S."/>
            <person name="Shoffstall I.B."/>
            <person name="Ramaley R.F."/>
            <person name="Meyer T.E."/>
        </authorList>
    </citation>
    <scope>NUCLEOTIDE SEQUENCE [LARGE SCALE GENOMIC DNA]</scope>
    <source>
        <strain evidence="2 3">M37P</strain>
    </source>
</reference>
<proteinExistence type="predicted"/>
<evidence type="ECO:0000313" key="2">
    <source>
        <dbReference type="EMBL" id="NHB75605.1"/>
    </source>
</evidence>
<dbReference type="InterPro" id="IPR027373">
    <property type="entry name" value="RHH_dom"/>
</dbReference>
<dbReference type="RefSeq" id="WP_166401622.1">
    <property type="nucleotide sequence ID" value="NZ_JAANHS010000001.1"/>
</dbReference>
<dbReference type="Pfam" id="PF13467">
    <property type="entry name" value="RHH_4"/>
    <property type="match status" value="1"/>
</dbReference>
<evidence type="ECO:0000259" key="1">
    <source>
        <dbReference type="Pfam" id="PF13467"/>
    </source>
</evidence>
<protein>
    <submittedName>
        <fullName evidence="2">Ribbon-helix-helix domain-containing protein</fullName>
    </submittedName>
</protein>
<feature type="domain" description="Ribbon-helix-helix" evidence="1">
    <location>
        <begin position="16"/>
        <end position="82"/>
    </location>
</feature>
<keyword evidence="3" id="KW-1185">Reference proteome</keyword>